<comment type="caution">
    <text evidence="1">The sequence shown here is derived from an EMBL/GenBank/DDBJ whole genome shotgun (WGS) entry which is preliminary data.</text>
</comment>
<proteinExistence type="predicted"/>
<name>A0A8S3IJM2_9BILA</name>
<gene>
    <name evidence="1" type="ORF">SMN809_LOCUS75305</name>
</gene>
<dbReference type="EMBL" id="CAJOBI010332169">
    <property type="protein sequence ID" value="CAF5200365.1"/>
    <property type="molecule type" value="Genomic_DNA"/>
</dbReference>
<dbReference type="AlphaFoldDB" id="A0A8S3IJM2"/>
<sequence>MSCIPIRLYWYDGGKSVCSLLQSIINRAPKLKSLRLLNSPSARSQMTSFQYKSSSIRQLDLQPLGDWYDKQECEILRRSPLGLQCETLCIRVENRACIFDIVYTMTNLRSLNVRSRDDTWKEKMTSDDDELLVWLKKCLPSTCTITRDTLSQSRHIRLWIR</sequence>
<evidence type="ECO:0000313" key="1">
    <source>
        <dbReference type="EMBL" id="CAF5200365.1"/>
    </source>
</evidence>
<dbReference type="Proteomes" id="UP000676336">
    <property type="component" value="Unassembled WGS sequence"/>
</dbReference>
<reference evidence="1" key="1">
    <citation type="submission" date="2021-02" db="EMBL/GenBank/DDBJ databases">
        <authorList>
            <person name="Nowell W R."/>
        </authorList>
    </citation>
    <scope>NUCLEOTIDE SEQUENCE</scope>
</reference>
<accession>A0A8S3IJM2</accession>
<evidence type="ECO:0000313" key="2">
    <source>
        <dbReference type="Proteomes" id="UP000676336"/>
    </source>
</evidence>
<organism evidence="1 2">
    <name type="scientific">Rotaria magnacalcarata</name>
    <dbReference type="NCBI Taxonomy" id="392030"/>
    <lineage>
        <taxon>Eukaryota</taxon>
        <taxon>Metazoa</taxon>
        <taxon>Spiralia</taxon>
        <taxon>Gnathifera</taxon>
        <taxon>Rotifera</taxon>
        <taxon>Eurotatoria</taxon>
        <taxon>Bdelloidea</taxon>
        <taxon>Philodinida</taxon>
        <taxon>Philodinidae</taxon>
        <taxon>Rotaria</taxon>
    </lineage>
</organism>
<protein>
    <submittedName>
        <fullName evidence="1">Uncharacterized protein</fullName>
    </submittedName>
</protein>